<keyword evidence="2" id="KW-1185">Reference proteome</keyword>
<protein>
    <submittedName>
        <fullName evidence="1">Uncharacterized protein</fullName>
    </submittedName>
</protein>
<dbReference type="KEGG" id="psco:LY89DRAFT_669403"/>
<dbReference type="InParanoid" id="A0A194XB34"/>
<evidence type="ECO:0000313" key="1">
    <source>
        <dbReference type="EMBL" id="KUJ16967.1"/>
    </source>
</evidence>
<organism evidence="1 2">
    <name type="scientific">Mollisia scopiformis</name>
    <name type="common">Conifer needle endophyte fungus</name>
    <name type="synonym">Phialocephala scopiformis</name>
    <dbReference type="NCBI Taxonomy" id="149040"/>
    <lineage>
        <taxon>Eukaryota</taxon>
        <taxon>Fungi</taxon>
        <taxon>Dikarya</taxon>
        <taxon>Ascomycota</taxon>
        <taxon>Pezizomycotina</taxon>
        <taxon>Leotiomycetes</taxon>
        <taxon>Helotiales</taxon>
        <taxon>Mollisiaceae</taxon>
        <taxon>Mollisia</taxon>
    </lineage>
</organism>
<sequence>MQGDGGRLIILADGSLGLEPQRGSAFETSIDKHHFYSQAHCVRCSWLTSMASFGFGIGDVILACQGVIFVYQRCKNAPKEIDDVAEDVKRMEATLGLLGSVIRDEKSFIEDHTEDM</sequence>
<dbReference type="RefSeq" id="XP_018071322.1">
    <property type="nucleotide sequence ID" value="XM_018213096.1"/>
</dbReference>
<dbReference type="GeneID" id="28822822"/>
<dbReference type="AlphaFoldDB" id="A0A194XB34"/>
<dbReference type="EMBL" id="KQ947415">
    <property type="protein sequence ID" value="KUJ16967.1"/>
    <property type="molecule type" value="Genomic_DNA"/>
</dbReference>
<accession>A0A194XB34</accession>
<name>A0A194XB34_MOLSC</name>
<gene>
    <name evidence="1" type="ORF">LY89DRAFT_669403</name>
</gene>
<evidence type="ECO:0000313" key="2">
    <source>
        <dbReference type="Proteomes" id="UP000070700"/>
    </source>
</evidence>
<dbReference type="Proteomes" id="UP000070700">
    <property type="component" value="Unassembled WGS sequence"/>
</dbReference>
<reference evidence="1 2" key="1">
    <citation type="submission" date="2015-10" db="EMBL/GenBank/DDBJ databases">
        <title>Full genome of DAOMC 229536 Phialocephala scopiformis, a fungal endophyte of spruce producing the potent anti-insectan compound rugulosin.</title>
        <authorList>
            <consortium name="DOE Joint Genome Institute"/>
            <person name="Walker A.K."/>
            <person name="Frasz S.L."/>
            <person name="Seifert K.A."/>
            <person name="Miller J.D."/>
            <person name="Mondo S.J."/>
            <person name="Labutti K."/>
            <person name="Lipzen A."/>
            <person name="Dockter R."/>
            <person name="Kennedy M."/>
            <person name="Grigoriev I.V."/>
            <person name="Spatafora J.W."/>
        </authorList>
    </citation>
    <scope>NUCLEOTIDE SEQUENCE [LARGE SCALE GENOMIC DNA]</scope>
    <source>
        <strain evidence="1 2">CBS 120377</strain>
    </source>
</reference>
<proteinExistence type="predicted"/>